<organism evidence="1">
    <name type="scientific">marine metagenome</name>
    <dbReference type="NCBI Taxonomy" id="408172"/>
    <lineage>
        <taxon>unclassified sequences</taxon>
        <taxon>metagenomes</taxon>
        <taxon>ecological metagenomes</taxon>
    </lineage>
</organism>
<dbReference type="EMBL" id="UINC01098459">
    <property type="protein sequence ID" value="SVC56993.1"/>
    <property type="molecule type" value="Genomic_DNA"/>
</dbReference>
<proteinExistence type="predicted"/>
<reference evidence="1" key="1">
    <citation type="submission" date="2018-05" db="EMBL/GenBank/DDBJ databases">
        <authorList>
            <person name="Lanie J.A."/>
            <person name="Ng W.-L."/>
            <person name="Kazmierczak K.M."/>
            <person name="Andrzejewski T.M."/>
            <person name="Davidsen T.M."/>
            <person name="Wayne K.J."/>
            <person name="Tettelin H."/>
            <person name="Glass J.I."/>
            <person name="Rusch D."/>
            <person name="Podicherti R."/>
            <person name="Tsui H.-C.T."/>
            <person name="Winkler M.E."/>
        </authorList>
    </citation>
    <scope>NUCLEOTIDE SEQUENCE</scope>
</reference>
<protein>
    <submittedName>
        <fullName evidence="1">Uncharacterized protein</fullName>
    </submittedName>
</protein>
<name>A0A382N745_9ZZZZ</name>
<gene>
    <name evidence="1" type="ORF">METZ01_LOCUS309847</name>
</gene>
<dbReference type="AlphaFoldDB" id="A0A382N745"/>
<evidence type="ECO:0000313" key="1">
    <source>
        <dbReference type="EMBL" id="SVC56993.1"/>
    </source>
</evidence>
<sequence>MKRLLGIFMLVTFAFGQEGEATAQVASSQFAGSGLSDLEIQTLYNRFYEELTKASDNPLMDAAAVNEKYDGDCITPECLQAGLDALAVQQLIAGTLKFSKNKYRVKVQKLDASKSKPKKYSIRYKGEPDGFITELEILAWEIMGKEPPERLTGKRKPNQETFMEKIAENPWAKRGLVLALAGAGAASYVSNTSAYNKSKDAANAQDKSWSGYQSAYDAHMDSANKSKSEATLSLVTALAAVGYGYYIGVFSEEE</sequence>
<accession>A0A382N745</accession>